<name>A0A4Y8SD98_9SPHI</name>
<dbReference type="OrthoDB" id="760852at2"/>
<keyword evidence="1" id="KW-1133">Transmembrane helix</keyword>
<proteinExistence type="predicted"/>
<gene>
    <name evidence="2" type="ORF">E2R66_15640</name>
</gene>
<dbReference type="RefSeq" id="WP_133235289.1">
    <property type="nucleotide sequence ID" value="NZ_SOZE01000015.1"/>
</dbReference>
<organism evidence="2 3">
    <name type="scientific">Mucilaginibacter psychrotolerans</name>
    <dbReference type="NCBI Taxonomy" id="1524096"/>
    <lineage>
        <taxon>Bacteria</taxon>
        <taxon>Pseudomonadati</taxon>
        <taxon>Bacteroidota</taxon>
        <taxon>Sphingobacteriia</taxon>
        <taxon>Sphingobacteriales</taxon>
        <taxon>Sphingobacteriaceae</taxon>
        <taxon>Mucilaginibacter</taxon>
    </lineage>
</organism>
<evidence type="ECO:0000313" key="2">
    <source>
        <dbReference type="EMBL" id="TFF36585.1"/>
    </source>
</evidence>
<dbReference type="Proteomes" id="UP000297540">
    <property type="component" value="Unassembled WGS sequence"/>
</dbReference>
<evidence type="ECO:0000256" key="1">
    <source>
        <dbReference type="SAM" id="Phobius"/>
    </source>
</evidence>
<keyword evidence="3" id="KW-1185">Reference proteome</keyword>
<comment type="caution">
    <text evidence="2">The sequence shown here is derived from an EMBL/GenBank/DDBJ whole genome shotgun (WGS) entry which is preliminary data.</text>
</comment>
<dbReference type="EMBL" id="SOZE01000015">
    <property type="protein sequence ID" value="TFF36585.1"/>
    <property type="molecule type" value="Genomic_DNA"/>
</dbReference>
<keyword evidence="1" id="KW-0812">Transmembrane</keyword>
<accession>A0A4Y8SD98</accession>
<protein>
    <submittedName>
        <fullName evidence="2">Uncharacterized protein</fullName>
    </submittedName>
</protein>
<keyword evidence="1" id="KW-0472">Membrane</keyword>
<reference evidence="2 3" key="1">
    <citation type="journal article" date="2017" name="Int. J. Syst. Evol. Microbiol.">
        <title>Mucilaginibacterpsychrotolerans sp. nov., isolated from peatlands.</title>
        <authorList>
            <person name="Deng Y."/>
            <person name="Shen L."/>
            <person name="Xu B."/>
            <person name="Liu Y."/>
            <person name="Gu Z."/>
            <person name="Liu H."/>
            <person name="Zhou Y."/>
        </authorList>
    </citation>
    <scope>NUCLEOTIDE SEQUENCE [LARGE SCALE GENOMIC DNA]</scope>
    <source>
        <strain evidence="2 3">NH7-4</strain>
    </source>
</reference>
<dbReference type="AlphaFoldDB" id="A0A4Y8SD98"/>
<sequence>MPILKLSIWPNILNPQHENGTAGRCIILWLFIAVFFLNACTAPYYSSVNNMSGQPASITLANGRQLNGKINVRSFDNYSSVSRIQFSIDATNIYQDYFIGDLKSIYINGSTYSVKMLVGSNFWGGNALRFVKQLTQPGGRMDLYQNEVVSRNQTTGKDETAIEYYLRLPGGTNEVYNLESSKFTPGFNDKMSLYVQDCPVLAARIKAKEHDYFYPFIVNNGELRRKAVLLQIINDYNNCN</sequence>
<evidence type="ECO:0000313" key="3">
    <source>
        <dbReference type="Proteomes" id="UP000297540"/>
    </source>
</evidence>
<feature type="transmembrane region" description="Helical" evidence="1">
    <location>
        <begin position="21"/>
        <end position="45"/>
    </location>
</feature>